<evidence type="ECO:0000313" key="1">
    <source>
        <dbReference type="EMBL" id="KAI5680654.1"/>
    </source>
</evidence>
<sequence>MLEAFQGHDFIHVIDFSLMQGLLWSSLIQALALCPKGPALLLIPVLAHLNVNLAFRRVLASRLDDIKPWLLQGSRGEAIAVNLIFELHKLIGLNSIHGSPIELVQNWVRNLTPKVITIVEQEVDHNQAEFLDLFTEALFYYSTMFDSLEASSAHPKKGLAQLYMKSEICNIVSCEAGFKPLELGSITFEQASMMLSLFLVEGYCVEEKEGCLTLVTNNLRGSKQFIIQNPPHFSQHLTNDIVHYNPSNIGLWVERITHYGSGKEFLQHHFPKNQMRTRRFQYSVNPRDDDLCRDNPMWQSLIGLHFGRETPRSFGMHRFNIRHWQGINSVTFLPENEILYHNFYKTTTYLKFAYFRANQAILEAFQGHDFVHVIVFSLMQGLQRSSLIQALALRPKGPPLLHITSIGPPSTNDRNSLGEIVNVNLAFRGVEASRFDDIKPRLLQISQGETIAVNSILELHKLIELNLIHGSPIELVLNWFLDRFTEALFYYSTMFDSLEASSTQLEKGLAQLYMKRDMQYCIL</sequence>
<dbReference type="EMBL" id="CM044701">
    <property type="protein sequence ID" value="KAI5680654.1"/>
    <property type="molecule type" value="Genomic_DNA"/>
</dbReference>
<comment type="caution">
    <text evidence="1">The sequence shown here is derived from an EMBL/GenBank/DDBJ whole genome shotgun (WGS) entry which is preliminary data.</text>
</comment>
<gene>
    <name evidence="1" type="ORF">M9H77_01881</name>
</gene>
<protein>
    <submittedName>
        <fullName evidence="1">Uncharacterized protein</fullName>
    </submittedName>
</protein>
<accession>A0ACC0C771</accession>
<dbReference type="Proteomes" id="UP001060085">
    <property type="component" value="Linkage Group LG01"/>
</dbReference>
<reference evidence="2" key="1">
    <citation type="journal article" date="2023" name="Nat. Plants">
        <title>Single-cell RNA sequencing provides a high-resolution roadmap for understanding the multicellular compartmentation of specialized metabolism.</title>
        <authorList>
            <person name="Sun S."/>
            <person name="Shen X."/>
            <person name="Li Y."/>
            <person name="Li Y."/>
            <person name="Wang S."/>
            <person name="Li R."/>
            <person name="Zhang H."/>
            <person name="Shen G."/>
            <person name="Guo B."/>
            <person name="Wei J."/>
            <person name="Xu J."/>
            <person name="St-Pierre B."/>
            <person name="Chen S."/>
            <person name="Sun C."/>
        </authorList>
    </citation>
    <scope>NUCLEOTIDE SEQUENCE [LARGE SCALE GENOMIC DNA]</scope>
</reference>
<proteinExistence type="predicted"/>
<evidence type="ECO:0000313" key="2">
    <source>
        <dbReference type="Proteomes" id="UP001060085"/>
    </source>
</evidence>
<organism evidence="1 2">
    <name type="scientific">Catharanthus roseus</name>
    <name type="common">Madagascar periwinkle</name>
    <name type="synonym">Vinca rosea</name>
    <dbReference type="NCBI Taxonomy" id="4058"/>
    <lineage>
        <taxon>Eukaryota</taxon>
        <taxon>Viridiplantae</taxon>
        <taxon>Streptophyta</taxon>
        <taxon>Embryophyta</taxon>
        <taxon>Tracheophyta</taxon>
        <taxon>Spermatophyta</taxon>
        <taxon>Magnoliopsida</taxon>
        <taxon>eudicotyledons</taxon>
        <taxon>Gunneridae</taxon>
        <taxon>Pentapetalae</taxon>
        <taxon>asterids</taxon>
        <taxon>lamiids</taxon>
        <taxon>Gentianales</taxon>
        <taxon>Apocynaceae</taxon>
        <taxon>Rauvolfioideae</taxon>
        <taxon>Vinceae</taxon>
        <taxon>Catharanthinae</taxon>
        <taxon>Catharanthus</taxon>
    </lineage>
</organism>
<keyword evidence="2" id="KW-1185">Reference proteome</keyword>
<name>A0ACC0C771_CATRO</name>